<evidence type="ECO:0000313" key="2">
    <source>
        <dbReference type="EMBL" id="NHK27022.1"/>
    </source>
</evidence>
<evidence type="ECO:0000313" key="3">
    <source>
        <dbReference type="Proteomes" id="UP000621856"/>
    </source>
</evidence>
<keyword evidence="4" id="KW-1185">Reference proteome</keyword>
<dbReference type="EMBL" id="VCJR02000001">
    <property type="protein sequence ID" value="NHK27022.1"/>
    <property type="molecule type" value="Genomic_DNA"/>
</dbReference>
<dbReference type="AlphaFoldDB" id="A0A8J3EP40"/>
<dbReference type="PROSITE" id="PS51257">
    <property type="entry name" value="PROKAR_LIPOPROTEIN"/>
    <property type="match status" value="1"/>
</dbReference>
<reference evidence="1" key="1">
    <citation type="journal article" date="2014" name="Int. J. Syst. Evol. Microbiol.">
        <title>Complete genome sequence of Corynebacterium casei LMG S-19264T (=DSM 44701T), isolated from a smear-ripened cheese.</title>
        <authorList>
            <consortium name="US DOE Joint Genome Institute (JGI-PGF)"/>
            <person name="Walter F."/>
            <person name="Albersmeier A."/>
            <person name="Kalinowski J."/>
            <person name="Ruckert C."/>
        </authorList>
    </citation>
    <scope>NUCLEOTIDE SEQUENCE</scope>
    <source>
        <strain evidence="1">CGMCC 1.14984</strain>
    </source>
</reference>
<sequence length="194" mass="22054">MRFLAIALSLFALSACTSMPLSTMWQMRNADPLSMDPAEIRVAARVPEHYNIAPGQATMSLSVERDRTKERVAEEFTLAQTDIIDSPRLEKEQKDGHRILTFWIAEKDRGRVRQFQNTAKRWKTETPGEVRGEMSLTVQPCLEEGKPLGQVRVSSYIQMQSDADFMVLTKDLDLTRQYDVDGLTREVKTCPDAS</sequence>
<dbReference type="RefSeq" id="WP_155137590.1">
    <property type="nucleotide sequence ID" value="NZ_BMGZ01000001.1"/>
</dbReference>
<gene>
    <name evidence="2" type="ORF">FF098_003775</name>
    <name evidence="1" type="ORF">GCM10011355_07580</name>
</gene>
<protein>
    <recommendedName>
        <fullName evidence="5">Lipoprotein</fullName>
    </recommendedName>
</protein>
<evidence type="ECO:0000313" key="4">
    <source>
        <dbReference type="Proteomes" id="UP000818603"/>
    </source>
</evidence>
<reference evidence="1" key="3">
    <citation type="submission" date="2020-09" db="EMBL/GenBank/DDBJ databases">
        <authorList>
            <person name="Sun Q."/>
            <person name="Zhou Y."/>
        </authorList>
    </citation>
    <scope>NUCLEOTIDE SEQUENCE</scope>
    <source>
        <strain evidence="1">CGMCC 1.14984</strain>
    </source>
</reference>
<proteinExistence type="predicted"/>
<dbReference type="Proteomes" id="UP000818603">
    <property type="component" value="Unassembled WGS sequence"/>
</dbReference>
<evidence type="ECO:0008006" key="5">
    <source>
        <dbReference type="Google" id="ProtNLM"/>
    </source>
</evidence>
<organism evidence="1 3">
    <name type="scientific">Aquisalinus luteolus</name>
    <dbReference type="NCBI Taxonomy" id="1566827"/>
    <lineage>
        <taxon>Bacteria</taxon>
        <taxon>Pseudomonadati</taxon>
        <taxon>Pseudomonadota</taxon>
        <taxon>Alphaproteobacteria</taxon>
        <taxon>Parvularculales</taxon>
        <taxon>Parvularculaceae</taxon>
        <taxon>Aquisalinus</taxon>
    </lineage>
</organism>
<reference evidence="2 4" key="2">
    <citation type="submission" date="2020-02" db="EMBL/GenBank/DDBJ databases">
        <title>Genome sequence of Parvularcula flava strain NH6-79.</title>
        <authorList>
            <person name="Abdul Karim M.H."/>
            <person name="Lam M.Q."/>
            <person name="Chen S.J."/>
            <person name="Yahya A."/>
            <person name="Shahir S."/>
            <person name="Shamsir M.S."/>
            <person name="Chong C.S."/>
        </authorList>
    </citation>
    <scope>NUCLEOTIDE SEQUENCE [LARGE SCALE GENOMIC DNA]</scope>
    <source>
        <strain evidence="2 4">NH6-79</strain>
    </source>
</reference>
<dbReference type="EMBL" id="BMGZ01000001">
    <property type="protein sequence ID" value="GGH94127.1"/>
    <property type="molecule type" value="Genomic_DNA"/>
</dbReference>
<evidence type="ECO:0000313" key="1">
    <source>
        <dbReference type="EMBL" id="GGH94127.1"/>
    </source>
</evidence>
<accession>A0A8J3EP40</accession>
<name>A0A8J3EP40_9PROT</name>
<dbReference type="Proteomes" id="UP000621856">
    <property type="component" value="Unassembled WGS sequence"/>
</dbReference>
<comment type="caution">
    <text evidence="1">The sequence shown here is derived from an EMBL/GenBank/DDBJ whole genome shotgun (WGS) entry which is preliminary data.</text>
</comment>